<name>A0A2I0TJP0_LIMLA</name>
<proteinExistence type="predicted"/>
<organism evidence="2 3">
    <name type="scientific">Limosa lapponica baueri</name>
    <dbReference type="NCBI Taxonomy" id="1758121"/>
    <lineage>
        <taxon>Eukaryota</taxon>
        <taxon>Metazoa</taxon>
        <taxon>Chordata</taxon>
        <taxon>Craniata</taxon>
        <taxon>Vertebrata</taxon>
        <taxon>Euteleostomi</taxon>
        <taxon>Archelosauria</taxon>
        <taxon>Archosauria</taxon>
        <taxon>Dinosauria</taxon>
        <taxon>Saurischia</taxon>
        <taxon>Theropoda</taxon>
        <taxon>Coelurosauria</taxon>
        <taxon>Aves</taxon>
        <taxon>Neognathae</taxon>
        <taxon>Neoaves</taxon>
        <taxon>Charadriiformes</taxon>
        <taxon>Scolopacidae</taxon>
        <taxon>Limosa</taxon>
    </lineage>
</organism>
<dbReference type="AlphaFoldDB" id="A0A2I0TJP0"/>
<reference evidence="3" key="1">
    <citation type="submission" date="2017-11" db="EMBL/GenBank/DDBJ databases">
        <authorList>
            <person name="Lima N.C."/>
            <person name="Parody-Merino A.M."/>
            <person name="Battley P.F."/>
            <person name="Fidler A.E."/>
            <person name="Prosdocimi F."/>
        </authorList>
    </citation>
    <scope>NUCLEOTIDE SEQUENCE [LARGE SCALE GENOMIC DNA]</scope>
</reference>
<sequence length="90" mass="9703">MTWLAAALCTLKSIDVTISNPARSSRVLHASRSQGRTDVKSIPCDNVGSPDFEDHLQITKPLNYEEVEEYSRTAKLQAAAEDGDTGLGGP</sequence>
<reference evidence="3" key="2">
    <citation type="submission" date="2017-12" db="EMBL/GenBank/DDBJ databases">
        <title>Genome sequence of the Bar-tailed Godwit (Limosa lapponica baueri).</title>
        <authorList>
            <person name="Lima N.C.B."/>
            <person name="Parody-Merino A.M."/>
            <person name="Battley P.F."/>
            <person name="Fidler A.E."/>
            <person name="Prosdocimi F."/>
        </authorList>
    </citation>
    <scope>NUCLEOTIDE SEQUENCE [LARGE SCALE GENOMIC DNA]</scope>
</reference>
<accession>A0A2I0TJP0</accession>
<evidence type="ECO:0000313" key="2">
    <source>
        <dbReference type="EMBL" id="PKU33985.1"/>
    </source>
</evidence>
<feature type="region of interest" description="Disordered" evidence="1">
    <location>
        <begin position="24"/>
        <end position="46"/>
    </location>
</feature>
<dbReference type="EMBL" id="KZ509521">
    <property type="protein sequence ID" value="PKU33985.1"/>
    <property type="molecule type" value="Genomic_DNA"/>
</dbReference>
<gene>
    <name evidence="2" type="ORF">llap_15711</name>
</gene>
<evidence type="ECO:0000256" key="1">
    <source>
        <dbReference type="SAM" id="MobiDB-lite"/>
    </source>
</evidence>
<evidence type="ECO:0000313" key="3">
    <source>
        <dbReference type="Proteomes" id="UP000233556"/>
    </source>
</evidence>
<dbReference type="Proteomes" id="UP000233556">
    <property type="component" value="Unassembled WGS sequence"/>
</dbReference>
<protein>
    <submittedName>
        <fullName evidence="2">Uncharacterized protein</fullName>
    </submittedName>
</protein>
<keyword evidence="3" id="KW-1185">Reference proteome</keyword>